<dbReference type="EMBL" id="JACYTN010000004">
    <property type="protein sequence ID" value="MBD8498523.1"/>
    <property type="molecule type" value="Genomic_DNA"/>
</dbReference>
<keyword evidence="2" id="KW-1185">Reference proteome</keyword>
<evidence type="ECO:0000313" key="2">
    <source>
        <dbReference type="Proteomes" id="UP000634529"/>
    </source>
</evidence>
<dbReference type="Proteomes" id="UP000634529">
    <property type="component" value="Unassembled WGS sequence"/>
</dbReference>
<evidence type="ECO:0000313" key="1">
    <source>
        <dbReference type="EMBL" id="MBD8498523.1"/>
    </source>
</evidence>
<reference evidence="1 2" key="1">
    <citation type="submission" date="2020-09" db="EMBL/GenBank/DDBJ databases">
        <title>Paenibacillus sp. CAU 1523 isolated from sand of Haeundae Beach.</title>
        <authorList>
            <person name="Kim W."/>
        </authorList>
    </citation>
    <scope>NUCLEOTIDE SEQUENCE [LARGE SCALE GENOMIC DNA]</scope>
    <source>
        <strain evidence="1 2">CAU 1523</strain>
    </source>
</reference>
<protein>
    <submittedName>
        <fullName evidence="1">Uncharacterized protein</fullName>
    </submittedName>
</protein>
<organism evidence="1 2">
    <name type="scientific">Paenibacillus arenosi</name>
    <dbReference type="NCBI Taxonomy" id="2774142"/>
    <lineage>
        <taxon>Bacteria</taxon>
        <taxon>Bacillati</taxon>
        <taxon>Bacillota</taxon>
        <taxon>Bacilli</taxon>
        <taxon>Bacillales</taxon>
        <taxon>Paenibacillaceae</taxon>
        <taxon>Paenibacillus</taxon>
    </lineage>
</organism>
<sequence length="453" mass="54232">MKLQIEQWVEKTHPFEEIGLDLFKESVSCYKIGAYRSAFLMSYLALMQTIRYRILNFTTKPQFVEERNWNNYRSALDSDRSWEEAVFNVLSISKPKFNKASKSFEVDKRVIKLSNHDEIIADLLSWRYKRNRCAHAKVGTINSSTVECFWSFIQDNIFKFHVNGGLEYYKEAIYKAYRDQYEKVHVTYKEHLDALPTAELTKEELIELWGELESKIDSLNSTKKESLTLFWSTILLHSDSMIKSSFVDFVNDNSIRFIRFYSLTPELLPMVMQQVDAHLFKKEKLYLWIKKKFHYVEEDFFWKLVVDILKNYTPKEDLEDFFSFINLSKIRVLPNEEETKILKENSFFASVEEWLCSRLRYSYDEVPSHLSDIHCTLYVLENITLNSKIVSFLNAYMENLQSKHYPMTNDLYYKFKYFIRFNKEFSGRLRMFVNENQIELCRALIENLDNQEE</sequence>
<proteinExistence type="predicted"/>
<accession>A0ABR9AWL9</accession>
<comment type="caution">
    <text evidence="1">The sequence shown here is derived from an EMBL/GenBank/DDBJ whole genome shotgun (WGS) entry which is preliminary data.</text>
</comment>
<name>A0ABR9AWL9_9BACL</name>
<gene>
    <name evidence="1" type="ORF">IFO66_09365</name>
</gene>
<dbReference type="RefSeq" id="WP_192024900.1">
    <property type="nucleotide sequence ID" value="NZ_JACYTN010000004.1"/>
</dbReference>